<evidence type="ECO:0000256" key="7">
    <source>
        <dbReference type="RuleBase" id="RU364069"/>
    </source>
</evidence>
<dbReference type="InterPro" id="IPR000888">
    <property type="entry name" value="RmlC-like"/>
</dbReference>
<comment type="subunit">
    <text evidence="7">Homodimer.</text>
</comment>
<evidence type="ECO:0000256" key="4">
    <source>
        <dbReference type="ARBA" id="ARBA00019595"/>
    </source>
</evidence>
<dbReference type="RefSeq" id="WP_105007933.1">
    <property type="nucleotide sequence ID" value="NZ_CP025012.1"/>
</dbReference>
<evidence type="ECO:0000256" key="2">
    <source>
        <dbReference type="ARBA" id="ARBA00001997"/>
    </source>
</evidence>
<evidence type="ECO:0000256" key="5">
    <source>
        <dbReference type="PIRSR" id="PIRSR600888-1"/>
    </source>
</evidence>
<sequence length="181" mass="20316">MKFLPTAVSGAFVVEVDARSDDRGMFARTFDAQTFAAQGLVPVYPQCNVSQNHRRGTLRGMHYQAEPRPEIKLVRATRGRVFDVALDLRPDSPSHLKWASVELDATSHNAFYIPAGCAHGFLTLEDDCELFYQMSETYVPELARGVRWDDPAFSIAWPFTPSIISERDAALDSYGQGTRER</sequence>
<evidence type="ECO:0000256" key="6">
    <source>
        <dbReference type="PIRSR" id="PIRSR600888-3"/>
    </source>
</evidence>
<evidence type="ECO:0000256" key="3">
    <source>
        <dbReference type="ARBA" id="ARBA00012098"/>
    </source>
</evidence>
<comment type="similarity">
    <text evidence="7">Belongs to the dTDP-4-dehydrorhamnose 3,5-epimerase family.</text>
</comment>
<dbReference type="InterPro" id="IPR011051">
    <property type="entry name" value="RmlC_Cupin_sf"/>
</dbReference>
<keyword evidence="7 8" id="KW-0413">Isomerase</keyword>
<dbReference type="Pfam" id="PF00908">
    <property type="entry name" value="dTDP_sugar_isom"/>
    <property type="match status" value="1"/>
</dbReference>
<evidence type="ECO:0000313" key="8">
    <source>
        <dbReference type="EMBL" id="AUW45318.1"/>
    </source>
</evidence>
<dbReference type="NCBIfam" id="TIGR01221">
    <property type="entry name" value="rmlC"/>
    <property type="match status" value="1"/>
</dbReference>
<comment type="function">
    <text evidence="2 7">Catalyzes the epimerization of the C3' and C5'positions of dTDP-6-deoxy-D-xylo-4-hexulose, forming dTDP-6-deoxy-L-lyxo-4-hexulose.</text>
</comment>
<dbReference type="CDD" id="cd00438">
    <property type="entry name" value="cupin_RmlC"/>
    <property type="match status" value="1"/>
</dbReference>
<feature type="active site" description="Proton acceptor" evidence="5">
    <location>
        <position position="62"/>
    </location>
</feature>
<comment type="catalytic activity">
    <reaction evidence="1 7">
        <text>dTDP-4-dehydro-6-deoxy-alpha-D-glucose = dTDP-4-dehydro-beta-L-rhamnose</text>
        <dbReference type="Rhea" id="RHEA:16969"/>
        <dbReference type="ChEBI" id="CHEBI:57649"/>
        <dbReference type="ChEBI" id="CHEBI:62830"/>
        <dbReference type="EC" id="5.1.3.13"/>
    </reaction>
</comment>
<dbReference type="UniPathway" id="UPA00124"/>
<comment type="pathway">
    <text evidence="7">Carbohydrate biosynthesis; dTDP-L-rhamnose biosynthesis.</text>
</comment>
<reference evidence="8 9" key="1">
    <citation type="submission" date="2017-11" db="EMBL/GenBank/DDBJ databases">
        <title>Complete genome of Rhizobium leguminosarum Norway, an ineffective micro-symbiont.</title>
        <authorList>
            <person name="Hoffrichter A."/>
            <person name="Liang J."/>
            <person name="Brachmann A."/>
            <person name="Marin M."/>
        </authorList>
    </citation>
    <scope>NUCLEOTIDE SEQUENCE [LARGE SCALE GENOMIC DNA]</scope>
    <source>
        <strain evidence="8 9">Norway</strain>
    </source>
</reference>
<gene>
    <name evidence="8" type="primary">rmlC</name>
    <name evidence="8" type="ORF">CUJ84_Chr005027</name>
</gene>
<dbReference type="GO" id="GO:0005829">
    <property type="term" value="C:cytosol"/>
    <property type="evidence" value="ECO:0007669"/>
    <property type="project" value="TreeGrafter"/>
</dbReference>
<dbReference type="EC" id="5.1.3.13" evidence="3 7"/>
<dbReference type="SUPFAM" id="SSF51182">
    <property type="entry name" value="RmlC-like cupins"/>
    <property type="match status" value="1"/>
</dbReference>
<name>A0A2K9ZAR6_RHILE</name>
<dbReference type="EMBL" id="CP025012">
    <property type="protein sequence ID" value="AUW45318.1"/>
    <property type="molecule type" value="Genomic_DNA"/>
</dbReference>
<dbReference type="GO" id="GO:0000271">
    <property type="term" value="P:polysaccharide biosynthetic process"/>
    <property type="evidence" value="ECO:0007669"/>
    <property type="project" value="TreeGrafter"/>
</dbReference>
<feature type="active site" description="Proton donor" evidence="5">
    <location>
        <position position="132"/>
    </location>
</feature>
<dbReference type="PANTHER" id="PTHR21047:SF2">
    <property type="entry name" value="THYMIDINE DIPHOSPHO-4-KETO-RHAMNOSE 3,5-EPIMERASE"/>
    <property type="match status" value="1"/>
</dbReference>
<organism evidence="8 9">
    <name type="scientific">Rhizobium leguminosarum</name>
    <dbReference type="NCBI Taxonomy" id="384"/>
    <lineage>
        <taxon>Bacteria</taxon>
        <taxon>Pseudomonadati</taxon>
        <taxon>Pseudomonadota</taxon>
        <taxon>Alphaproteobacteria</taxon>
        <taxon>Hyphomicrobiales</taxon>
        <taxon>Rhizobiaceae</taxon>
        <taxon>Rhizobium/Agrobacterium group</taxon>
        <taxon>Rhizobium</taxon>
    </lineage>
</organism>
<protein>
    <recommendedName>
        <fullName evidence="4 7">dTDP-4-dehydrorhamnose 3,5-epimerase</fullName>
        <ecNumber evidence="3 7">5.1.3.13</ecNumber>
    </recommendedName>
    <alternativeName>
        <fullName evidence="7">Thymidine diphospho-4-keto-rhamnose 3,5-epimerase</fullName>
    </alternativeName>
</protein>
<proteinExistence type="inferred from homology"/>
<dbReference type="Proteomes" id="UP000238523">
    <property type="component" value="Chromosome"/>
</dbReference>
<dbReference type="GO" id="GO:0008830">
    <property type="term" value="F:dTDP-4-dehydrorhamnose 3,5-epimerase activity"/>
    <property type="evidence" value="ECO:0007669"/>
    <property type="project" value="UniProtKB-UniRule"/>
</dbReference>
<accession>A0A2K9ZAR6</accession>
<evidence type="ECO:0000313" key="9">
    <source>
        <dbReference type="Proteomes" id="UP000238523"/>
    </source>
</evidence>
<dbReference type="GO" id="GO:0019305">
    <property type="term" value="P:dTDP-rhamnose biosynthetic process"/>
    <property type="evidence" value="ECO:0007669"/>
    <property type="project" value="UniProtKB-UniRule"/>
</dbReference>
<dbReference type="AlphaFoldDB" id="A0A2K9ZAR6"/>
<dbReference type="PANTHER" id="PTHR21047">
    <property type="entry name" value="DTDP-6-DEOXY-D-GLUCOSE-3,5 EPIMERASE"/>
    <property type="match status" value="1"/>
</dbReference>
<evidence type="ECO:0000256" key="1">
    <source>
        <dbReference type="ARBA" id="ARBA00001298"/>
    </source>
</evidence>
<dbReference type="Gene3D" id="2.60.120.10">
    <property type="entry name" value="Jelly Rolls"/>
    <property type="match status" value="1"/>
</dbReference>
<dbReference type="InterPro" id="IPR014710">
    <property type="entry name" value="RmlC-like_jellyroll"/>
</dbReference>
<feature type="site" description="Participates in a stacking interaction with the thymidine ring of dTDP-4-oxo-6-deoxyglucose" evidence="6">
    <location>
        <position position="138"/>
    </location>
</feature>